<evidence type="ECO:0000313" key="3">
    <source>
        <dbReference type="Proteomes" id="UP000034034"/>
    </source>
</evidence>
<sequence length="178" mass="18750">MNQLRIRNLAGLFAAAFAFGWAGAGLWDALGTLPAVPLLAPVVLALIAAVLLATALSLRARLRAQRTWGHRPAEGWGSREGARPVEPLVAARAVVFGQASALVSSLVAGLYGGFGLFLLLERMEVPNRREQALYAGLSVVAGVAVCAAALYLERVCKLPDGNGDDDHRDRRGPMGSPI</sequence>
<dbReference type="EMBL" id="CP009922">
    <property type="protein sequence ID" value="AKG43681.1"/>
    <property type="molecule type" value="Genomic_DNA"/>
</dbReference>
<protein>
    <submittedName>
        <fullName evidence="2">Secreted protein</fullName>
    </submittedName>
</protein>
<feature type="transmembrane region" description="Helical" evidence="1">
    <location>
        <begin position="101"/>
        <end position="120"/>
    </location>
</feature>
<keyword evidence="1" id="KW-0812">Transmembrane</keyword>
<evidence type="ECO:0000313" key="2">
    <source>
        <dbReference type="EMBL" id="AKG43681.1"/>
    </source>
</evidence>
<keyword evidence="1" id="KW-1133">Transmembrane helix</keyword>
<proteinExistence type="predicted"/>
<dbReference type="PATRIC" id="fig|408015.6.peg.2332"/>
<dbReference type="Pfam" id="PF11377">
    <property type="entry name" value="DUF3180"/>
    <property type="match status" value="1"/>
</dbReference>
<accession>A0A0F7CNX7</accession>
<dbReference type="RefSeq" id="WP_046723819.1">
    <property type="nucleotide sequence ID" value="NZ_CP009922.3"/>
</dbReference>
<feature type="transmembrane region" description="Helical" evidence="1">
    <location>
        <begin position="132"/>
        <end position="152"/>
    </location>
</feature>
<dbReference type="Proteomes" id="UP000034034">
    <property type="component" value="Chromosome"/>
</dbReference>
<reference evidence="2" key="1">
    <citation type="submission" date="2019-08" db="EMBL/GenBank/DDBJ databases">
        <title>Complete genome sequence of a mangrove-derived Streptomyces xiamenensis.</title>
        <authorList>
            <person name="Xu J."/>
        </authorList>
    </citation>
    <scope>NUCLEOTIDE SEQUENCE</scope>
    <source>
        <strain evidence="2">318</strain>
    </source>
</reference>
<dbReference type="InterPro" id="IPR021517">
    <property type="entry name" value="DUF3180"/>
</dbReference>
<organism evidence="2 3">
    <name type="scientific">Streptomyces xiamenensis</name>
    <dbReference type="NCBI Taxonomy" id="408015"/>
    <lineage>
        <taxon>Bacteria</taxon>
        <taxon>Bacillati</taxon>
        <taxon>Actinomycetota</taxon>
        <taxon>Actinomycetes</taxon>
        <taxon>Kitasatosporales</taxon>
        <taxon>Streptomycetaceae</taxon>
        <taxon>Streptomyces</taxon>
    </lineage>
</organism>
<keyword evidence="3" id="KW-1185">Reference proteome</keyword>
<evidence type="ECO:0000256" key="1">
    <source>
        <dbReference type="SAM" id="Phobius"/>
    </source>
</evidence>
<dbReference type="HOGENOM" id="CLU_123281_2_1_11"/>
<dbReference type="STRING" id="408015.SXIM_22970"/>
<name>A0A0F7CNX7_9ACTN</name>
<gene>
    <name evidence="2" type="ORF">SXIM_22970</name>
</gene>
<dbReference type="AlphaFoldDB" id="A0A0F7CNX7"/>
<keyword evidence="1" id="KW-0472">Membrane</keyword>
<dbReference type="KEGG" id="sxi:SXIM_22970"/>
<feature type="transmembrane region" description="Helical" evidence="1">
    <location>
        <begin position="38"/>
        <end position="58"/>
    </location>
</feature>